<proteinExistence type="predicted"/>
<dbReference type="Proteomes" id="UP000292507">
    <property type="component" value="Unassembled WGS sequence"/>
</dbReference>
<accession>A0A4Q7YBE6</accession>
<gene>
    <name evidence="1" type="ORF">BKA19_3184</name>
</gene>
<protein>
    <submittedName>
        <fullName evidence="1">Uncharacterized protein</fullName>
    </submittedName>
</protein>
<evidence type="ECO:0000313" key="2">
    <source>
        <dbReference type="Proteomes" id="UP000292507"/>
    </source>
</evidence>
<name>A0A4Q7YBE6_9ACTN</name>
<evidence type="ECO:0000313" key="1">
    <source>
        <dbReference type="EMBL" id="RZU33455.1"/>
    </source>
</evidence>
<dbReference type="EMBL" id="SHKV01000001">
    <property type="protein sequence ID" value="RZU33455.1"/>
    <property type="molecule type" value="Genomic_DNA"/>
</dbReference>
<sequence>MTSTTGIHGQTTIATWPQTQWPRMQRALAGQVALVRSAMAAAHAYEYARTDAARRQVMADFIGSVR</sequence>
<dbReference type="AlphaFoldDB" id="A0A4Q7YBE6"/>
<reference evidence="1 2" key="1">
    <citation type="submission" date="2019-02" db="EMBL/GenBank/DDBJ databases">
        <title>Sequencing the genomes of 1000 actinobacteria strains.</title>
        <authorList>
            <person name="Klenk H.-P."/>
        </authorList>
    </citation>
    <scope>NUCLEOTIDE SEQUENCE [LARGE SCALE GENOMIC DNA]</scope>
    <source>
        <strain evidence="1 2">DSM 44509</strain>
    </source>
</reference>
<comment type="caution">
    <text evidence="1">The sequence shown here is derived from an EMBL/GenBank/DDBJ whole genome shotgun (WGS) entry which is preliminary data.</text>
</comment>
<keyword evidence="2" id="KW-1185">Reference proteome</keyword>
<dbReference type="RefSeq" id="WP_104526833.1">
    <property type="nucleotide sequence ID" value="NZ_POQT01000002.1"/>
</dbReference>
<organism evidence="1 2">
    <name type="scientific">Blastococcus saxobsidens</name>
    <dbReference type="NCBI Taxonomy" id="138336"/>
    <lineage>
        <taxon>Bacteria</taxon>
        <taxon>Bacillati</taxon>
        <taxon>Actinomycetota</taxon>
        <taxon>Actinomycetes</taxon>
        <taxon>Geodermatophilales</taxon>
        <taxon>Geodermatophilaceae</taxon>
        <taxon>Blastococcus</taxon>
    </lineage>
</organism>